<dbReference type="Proteomes" id="UP001196413">
    <property type="component" value="Unassembled WGS sequence"/>
</dbReference>
<reference evidence="1" key="1">
    <citation type="submission" date="2021-06" db="EMBL/GenBank/DDBJ databases">
        <title>Parelaphostrongylus tenuis whole genome reference sequence.</title>
        <authorList>
            <person name="Garwood T.J."/>
            <person name="Larsen P.A."/>
            <person name="Fountain-Jones N.M."/>
            <person name="Garbe J.R."/>
            <person name="Macchietto M.G."/>
            <person name="Kania S.A."/>
            <person name="Gerhold R.W."/>
            <person name="Richards J.E."/>
            <person name="Wolf T.M."/>
        </authorList>
    </citation>
    <scope>NUCLEOTIDE SEQUENCE</scope>
    <source>
        <strain evidence="1">MNPRO001-30</strain>
        <tissue evidence="1">Meninges</tissue>
    </source>
</reference>
<keyword evidence="2" id="KW-1185">Reference proteome</keyword>
<gene>
    <name evidence="1" type="ORF">KIN20_011028</name>
</gene>
<accession>A0AAD5MDF8</accession>
<name>A0AAD5MDF8_PARTN</name>
<comment type="caution">
    <text evidence="1">The sequence shown here is derived from an EMBL/GenBank/DDBJ whole genome shotgun (WGS) entry which is preliminary data.</text>
</comment>
<evidence type="ECO:0000313" key="1">
    <source>
        <dbReference type="EMBL" id="KAJ1354183.1"/>
    </source>
</evidence>
<evidence type="ECO:0000313" key="2">
    <source>
        <dbReference type="Proteomes" id="UP001196413"/>
    </source>
</evidence>
<dbReference type="AlphaFoldDB" id="A0AAD5MDF8"/>
<organism evidence="1 2">
    <name type="scientific">Parelaphostrongylus tenuis</name>
    <name type="common">Meningeal worm</name>
    <dbReference type="NCBI Taxonomy" id="148309"/>
    <lineage>
        <taxon>Eukaryota</taxon>
        <taxon>Metazoa</taxon>
        <taxon>Ecdysozoa</taxon>
        <taxon>Nematoda</taxon>
        <taxon>Chromadorea</taxon>
        <taxon>Rhabditida</taxon>
        <taxon>Rhabditina</taxon>
        <taxon>Rhabditomorpha</taxon>
        <taxon>Strongyloidea</taxon>
        <taxon>Metastrongylidae</taxon>
        <taxon>Parelaphostrongylus</taxon>
    </lineage>
</organism>
<sequence length="62" mass="7432">MRFIYYSLDNHYQATADYHVRTNDCGQSTRIIGIEEDKDVEMPTALVLLVEDTHWERHHKRI</sequence>
<dbReference type="EMBL" id="JAHQIW010001996">
    <property type="protein sequence ID" value="KAJ1354183.1"/>
    <property type="molecule type" value="Genomic_DNA"/>
</dbReference>
<proteinExistence type="predicted"/>
<protein>
    <submittedName>
        <fullName evidence="1">Uncharacterized protein</fullName>
    </submittedName>
</protein>